<dbReference type="RefSeq" id="WP_202862710.1">
    <property type="nucleotide sequence ID" value="NZ_PVUE01000024.1"/>
</dbReference>
<gene>
    <name evidence="2" type="ORF">CLV47_1243</name>
</gene>
<comment type="caution">
    <text evidence="2">The sequence shown here is derived from an EMBL/GenBank/DDBJ whole genome shotgun (WGS) entry which is preliminary data.</text>
</comment>
<protein>
    <submittedName>
        <fullName evidence="2">Uncharacterized protein</fullName>
    </submittedName>
</protein>
<organism evidence="2 3">
    <name type="scientific">Antricoccus suffuscus</name>
    <dbReference type="NCBI Taxonomy" id="1629062"/>
    <lineage>
        <taxon>Bacteria</taxon>
        <taxon>Bacillati</taxon>
        <taxon>Actinomycetota</taxon>
        <taxon>Actinomycetes</taxon>
        <taxon>Geodermatophilales</taxon>
        <taxon>Antricoccaceae</taxon>
        <taxon>Antricoccus</taxon>
    </lineage>
</organism>
<sequence>MTDTSVPVRLQLGAPSHPIRAGTSAGRGPVRRGCTGRSRGAFPGEVALGTGDGLFTGFAVERVGGIIVAAHGEDRPQSGLGEVLRERGP</sequence>
<feature type="region of interest" description="Disordered" evidence="1">
    <location>
        <begin position="1"/>
        <end position="40"/>
    </location>
</feature>
<accession>A0A2T0ZBY2</accession>
<dbReference type="AlphaFoldDB" id="A0A2T0ZBY2"/>
<evidence type="ECO:0000256" key="1">
    <source>
        <dbReference type="SAM" id="MobiDB-lite"/>
    </source>
</evidence>
<proteinExistence type="predicted"/>
<evidence type="ECO:0000313" key="3">
    <source>
        <dbReference type="Proteomes" id="UP000237752"/>
    </source>
</evidence>
<dbReference type="EMBL" id="PVUE01000024">
    <property type="protein sequence ID" value="PRZ33870.1"/>
    <property type="molecule type" value="Genomic_DNA"/>
</dbReference>
<dbReference type="Proteomes" id="UP000237752">
    <property type="component" value="Unassembled WGS sequence"/>
</dbReference>
<reference evidence="2 3" key="1">
    <citation type="submission" date="2018-03" db="EMBL/GenBank/DDBJ databases">
        <title>Genomic Encyclopedia of Archaeal and Bacterial Type Strains, Phase II (KMG-II): from individual species to whole genera.</title>
        <authorList>
            <person name="Goeker M."/>
        </authorList>
    </citation>
    <scope>NUCLEOTIDE SEQUENCE [LARGE SCALE GENOMIC DNA]</scope>
    <source>
        <strain evidence="2 3">DSM 100065</strain>
    </source>
</reference>
<keyword evidence="3" id="KW-1185">Reference proteome</keyword>
<evidence type="ECO:0000313" key="2">
    <source>
        <dbReference type="EMBL" id="PRZ33870.1"/>
    </source>
</evidence>
<name>A0A2T0ZBY2_9ACTN</name>